<sequence length="172" mass="19477">MHTVQERLQTTLNDSQKDKNGIMVSNLEGINFEIVDEAEPQSTVVVILVQRTDQDDTGVPILLTQCGMLSSLRQGRAWCKNGNSWYALDMFSVVVSLASRFIHSARSHEVVVTFNPSYAGRFEDTLELVFFDIPHHSYFVIQRKVCAISDLVDHERLVPKAPYSQWKCVTSS</sequence>
<dbReference type="STRING" id="47428.A0A284S1R3"/>
<accession>A0A284S1R3</accession>
<evidence type="ECO:0000313" key="2">
    <source>
        <dbReference type="Proteomes" id="UP000219338"/>
    </source>
</evidence>
<dbReference type="AlphaFoldDB" id="A0A284S1R3"/>
<protein>
    <submittedName>
        <fullName evidence="1">Uncharacterized protein</fullName>
    </submittedName>
</protein>
<keyword evidence="2" id="KW-1185">Reference proteome</keyword>
<name>A0A284S1R3_ARMOS</name>
<evidence type="ECO:0000313" key="1">
    <source>
        <dbReference type="EMBL" id="SJL14924.1"/>
    </source>
</evidence>
<reference evidence="2" key="1">
    <citation type="journal article" date="2017" name="Nat. Ecol. Evol.">
        <title>Genome expansion and lineage-specific genetic innovations in the forest pathogenic fungi Armillaria.</title>
        <authorList>
            <person name="Sipos G."/>
            <person name="Prasanna A.N."/>
            <person name="Walter M.C."/>
            <person name="O'Connor E."/>
            <person name="Balint B."/>
            <person name="Krizsan K."/>
            <person name="Kiss B."/>
            <person name="Hess J."/>
            <person name="Varga T."/>
            <person name="Slot J."/>
            <person name="Riley R."/>
            <person name="Boka B."/>
            <person name="Rigling D."/>
            <person name="Barry K."/>
            <person name="Lee J."/>
            <person name="Mihaltcheva S."/>
            <person name="LaButti K."/>
            <person name="Lipzen A."/>
            <person name="Waldron R."/>
            <person name="Moloney N.M."/>
            <person name="Sperisen C."/>
            <person name="Kredics L."/>
            <person name="Vagvoelgyi C."/>
            <person name="Patrignani A."/>
            <person name="Fitzpatrick D."/>
            <person name="Nagy I."/>
            <person name="Doyle S."/>
            <person name="Anderson J.B."/>
            <person name="Grigoriev I.V."/>
            <person name="Gueldener U."/>
            <person name="Muensterkoetter M."/>
            <person name="Nagy L.G."/>
        </authorList>
    </citation>
    <scope>NUCLEOTIDE SEQUENCE [LARGE SCALE GENOMIC DNA]</scope>
    <source>
        <strain evidence="2">C18/9</strain>
    </source>
</reference>
<proteinExistence type="predicted"/>
<organism evidence="1 2">
    <name type="scientific">Armillaria ostoyae</name>
    <name type="common">Armillaria root rot fungus</name>
    <dbReference type="NCBI Taxonomy" id="47428"/>
    <lineage>
        <taxon>Eukaryota</taxon>
        <taxon>Fungi</taxon>
        <taxon>Dikarya</taxon>
        <taxon>Basidiomycota</taxon>
        <taxon>Agaricomycotina</taxon>
        <taxon>Agaricomycetes</taxon>
        <taxon>Agaricomycetidae</taxon>
        <taxon>Agaricales</taxon>
        <taxon>Marasmiineae</taxon>
        <taxon>Physalacriaceae</taxon>
        <taxon>Armillaria</taxon>
    </lineage>
</organism>
<dbReference type="OrthoDB" id="6513042at2759"/>
<dbReference type="EMBL" id="FUEG01000026">
    <property type="protein sequence ID" value="SJL14924.1"/>
    <property type="molecule type" value="Genomic_DNA"/>
</dbReference>
<dbReference type="Proteomes" id="UP000219338">
    <property type="component" value="Unassembled WGS sequence"/>
</dbReference>
<gene>
    <name evidence="1" type="ORF">ARMOST_18400</name>
</gene>